<gene>
    <name evidence="2" type="ordered locus">Ctha_1587</name>
</gene>
<protein>
    <recommendedName>
        <fullName evidence="1">DUF374 domain-containing protein</fullName>
    </recommendedName>
</protein>
<evidence type="ECO:0000313" key="3">
    <source>
        <dbReference type="Proteomes" id="UP000001208"/>
    </source>
</evidence>
<dbReference type="HOGENOM" id="CLU_086327_1_1_10"/>
<dbReference type="STRING" id="517418.Ctha_1587"/>
<evidence type="ECO:0000259" key="1">
    <source>
        <dbReference type="Pfam" id="PF04028"/>
    </source>
</evidence>
<name>B3QSJ8_CHLT3</name>
<feature type="domain" description="DUF374" evidence="1">
    <location>
        <begin position="67"/>
        <end position="133"/>
    </location>
</feature>
<dbReference type="Pfam" id="PF04028">
    <property type="entry name" value="DUF374"/>
    <property type="match status" value="1"/>
</dbReference>
<sequence>MSKPQHNSSAIQLIGKHVLPKLLLLLFKSLRKDIKNLDALKLSSTGAIFSFWHGHMLTGWLLTKQCFPRHPAFAIVSLSKDGEILSNALQALHFKLVRGSSSKGKELVKTQSKDVLEKGFLLSVTPDGPRGPRCQFKYGLVRLASDTRTPIIFAKIQHHSKWVFRKSWDQFEVPKPFSKVNIEFHRIDVPEFQDEMALQLFTHELSEKL</sequence>
<dbReference type="AlphaFoldDB" id="B3QSJ8"/>
<reference evidence="2 3" key="1">
    <citation type="submission" date="2008-06" db="EMBL/GenBank/DDBJ databases">
        <title>Complete sequence of Chloroherpeton thalassium ATCC 35110.</title>
        <authorList>
            <consortium name="US DOE Joint Genome Institute"/>
            <person name="Lucas S."/>
            <person name="Copeland A."/>
            <person name="Lapidus A."/>
            <person name="Glavina del Rio T."/>
            <person name="Dalin E."/>
            <person name="Tice H."/>
            <person name="Bruce D."/>
            <person name="Goodwin L."/>
            <person name="Pitluck S."/>
            <person name="Schmutz J."/>
            <person name="Larimer F."/>
            <person name="Land M."/>
            <person name="Hauser L."/>
            <person name="Kyrpides N."/>
            <person name="Mikhailova N."/>
            <person name="Liu Z."/>
            <person name="Li T."/>
            <person name="Zhao F."/>
            <person name="Overmann J."/>
            <person name="Bryant D.A."/>
            <person name="Richardson P."/>
        </authorList>
    </citation>
    <scope>NUCLEOTIDE SEQUENCE [LARGE SCALE GENOMIC DNA]</scope>
    <source>
        <strain evidence="3">ATCC 35110 / GB-78</strain>
    </source>
</reference>
<dbReference type="EMBL" id="CP001100">
    <property type="protein sequence ID" value="ACF14045.1"/>
    <property type="molecule type" value="Genomic_DNA"/>
</dbReference>
<dbReference type="RefSeq" id="WP_012500129.1">
    <property type="nucleotide sequence ID" value="NC_011026.1"/>
</dbReference>
<proteinExistence type="predicted"/>
<accession>B3QSJ8</accession>
<dbReference type="eggNOG" id="COG2121">
    <property type="taxonomic scope" value="Bacteria"/>
</dbReference>
<evidence type="ECO:0000313" key="2">
    <source>
        <dbReference type="EMBL" id="ACF14045.1"/>
    </source>
</evidence>
<dbReference type="KEGG" id="cts:Ctha_1587"/>
<dbReference type="OrthoDB" id="9810508at2"/>
<dbReference type="Proteomes" id="UP000001208">
    <property type="component" value="Chromosome"/>
</dbReference>
<keyword evidence="3" id="KW-1185">Reference proteome</keyword>
<organism evidence="2 3">
    <name type="scientific">Chloroherpeton thalassium (strain ATCC 35110 / GB-78)</name>
    <dbReference type="NCBI Taxonomy" id="517418"/>
    <lineage>
        <taxon>Bacteria</taxon>
        <taxon>Pseudomonadati</taxon>
        <taxon>Chlorobiota</taxon>
        <taxon>Chlorobiia</taxon>
        <taxon>Chlorobiales</taxon>
        <taxon>Chloroherpetonaceae</taxon>
        <taxon>Chloroherpeton</taxon>
    </lineage>
</organism>
<dbReference type="InterPro" id="IPR007172">
    <property type="entry name" value="DUF374"/>
</dbReference>